<protein>
    <submittedName>
        <fullName evidence="1">Uncharacterized protein</fullName>
    </submittedName>
</protein>
<dbReference type="AlphaFoldDB" id="A0AA86S3T8"/>
<reference evidence="1" key="1">
    <citation type="submission" date="2023-10" db="EMBL/GenBank/DDBJ databases">
        <authorList>
            <person name="Domelevo Entfellner J.-B."/>
        </authorList>
    </citation>
    <scope>NUCLEOTIDE SEQUENCE</scope>
</reference>
<organism evidence="1 2">
    <name type="scientific">Sphenostylis stenocarpa</name>
    <dbReference type="NCBI Taxonomy" id="92480"/>
    <lineage>
        <taxon>Eukaryota</taxon>
        <taxon>Viridiplantae</taxon>
        <taxon>Streptophyta</taxon>
        <taxon>Embryophyta</taxon>
        <taxon>Tracheophyta</taxon>
        <taxon>Spermatophyta</taxon>
        <taxon>Magnoliopsida</taxon>
        <taxon>eudicotyledons</taxon>
        <taxon>Gunneridae</taxon>
        <taxon>Pentapetalae</taxon>
        <taxon>rosids</taxon>
        <taxon>fabids</taxon>
        <taxon>Fabales</taxon>
        <taxon>Fabaceae</taxon>
        <taxon>Papilionoideae</taxon>
        <taxon>50 kb inversion clade</taxon>
        <taxon>NPAAA clade</taxon>
        <taxon>indigoferoid/millettioid clade</taxon>
        <taxon>Phaseoleae</taxon>
        <taxon>Sphenostylis</taxon>
    </lineage>
</organism>
<name>A0AA86S3T8_9FABA</name>
<evidence type="ECO:0000313" key="2">
    <source>
        <dbReference type="Proteomes" id="UP001189624"/>
    </source>
</evidence>
<sequence length="67" mass="7652">MGEAAKQWQMYVARKTGIHVFSSVPSHNNDEGEVEFGPCEVHNYVFVSSYQNFFVRIAEKANRGEKV</sequence>
<evidence type="ECO:0000313" key="1">
    <source>
        <dbReference type="EMBL" id="CAJ1932351.1"/>
    </source>
</evidence>
<keyword evidence="2" id="KW-1185">Reference proteome</keyword>
<dbReference type="Proteomes" id="UP001189624">
    <property type="component" value="Chromosome 2"/>
</dbReference>
<dbReference type="Gramene" id="rna-AYBTSS11_LOCUS5774">
    <property type="protein sequence ID" value="CAJ1932351.1"/>
    <property type="gene ID" value="gene-AYBTSS11_LOCUS5774"/>
</dbReference>
<gene>
    <name evidence="1" type="ORF">AYBTSS11_LOCUS5774</name>
</gene>
<dbReference type="EMBL" id="OY731399">
    <property type="protein sequence ID" value="CAJ1932351.1"/>
    <property type="molecule type" value="Genomic_DNA"/>
</dbReference>
<proteinExistence type="predicted"/>
<accession>A0AA86S3T8</accession>